<dbReference type="InterPro" id="IPR000415">
    <property type="entry name" value="Nitroreductase-like"/>
</dbReference>
<dbReference type="Proteomes" id="UP001597260">
    <property type="component" value="Unassembled WGS sequence"/>
</dbReference>
<dbReference type="Gene3D" id="3.40.109.10">
    <property type="entry name" value="NADH Oxidase"/>
    <property type="match status" value="2"/>
</dbReference>
<gene>
    <name evidence="3" type="ORF">ACFQ4H_06165</name>
</gene>
<dbReference type="PANTHER" id="PTHR43745">
    <property type="entry name" value="NITROREDUCTASE MJ1384-RELATED"/>
    <property type="match status" value="1"/>
</dbReference>
<feature type="domain" description="Nitroreductase" evidence="2">
    <location>
        <begin position="375"/>
        <end position="545"/>
    </location>
</feature>
<evidence type="ECO:0000259" key="2">
    <source>
        <dbReference type="Pfam" id="PF00881"/>
    </source>
</evidence>
<evidence type="ECO:0000313" key="4">
    <source>
        <dbReference type="Proteomes" id="UP001597260"/>
    </source>
</evidence>
<accession>A0ABW3YAH7</accession>
<dbReference type="InterPro" id="IPR029479">
    <property type="entry name" value="Nitroreductase"/>
</dbReference>
<dbReference type="RefSeq" id="WP_377567902.1">
    <property type="nucleotide sequence ID" value="NZ_JBHTMP010000006.1"/>
</dbReference>
<name>A0ABW3YAH7_9ACTN</name>
<organism evidence="3 4">
    <name type="scientific">Micromonospora sonneratiae</name>
    <dbReference type="NCBI Taxonomy" id="1184706"/>
    <lineage>
        <taxon>Bacteria</taxon>
        <taxon>Bacillati</taxon>
        <taxon>Actinomycetota</taxon>
        <taxon>Actinomycetes</taxon>
        <taxon>Micromonosporales</taxon>
        <taxon>Micromonosporaceae</taxon>
        <taxon>Micromonospora</taxon>
    </lineage>
</organism>
<sequence>MRHDAETVVRAYAEAVFRRGRAPMEPLNFEVDWDDQPSRHKTYPGTRRIPLPAALPRLATLRDLFTGNLPPTEGGWTLDRLATLLRLSYGVLDRRLVVNWNQDMAKRVHFAHTVWGRGTASGGGMYPVEIYWVAGPSGPLLPGIYHYATGHHGFERLLTGDVTPIVRAALGDEQAGDQFLLTSIRFWKNSFKYNSFCYHVVTQDLGALLGSWDLLGRALGTPLRRRLSFDHAPLDDLLGLDTDQESVFAVVPLSWSADAGDGPGPDRPGADGDNAAGPVPGAAGGRTVRLAPGVPGPRVGYQPFERSRTRLDFPQVVEVHRAALAPVVVPAPEALRAAAPADLPGPAMPLPAPELDQLDRPLSQVLANRRSSFGRFRRPPELTAAQLGTTLAFADAGRRYRADVELPEGGLTRLWVFANQVEGIAPGTYAYDGRRHALVSARAAPEPDMSAFLQQQYFLTNYTMSQVGAVVAISGRFDAVLTAFGPRGYRILNTEVGTVAQQAYCATTAQGIGCGAVLGFDNVSMDEALGFDGTDERTVLFLLLGRQPETAADLSHQLW</sequence>
<comment type="caution">
    <text evidence="3">The sequence shown here is derived from an EMBL/GenBank/DDBJ whole genome shotgun (WGS) entry which is preliminary data.</text>
</comment>
<dbReference type="EMBL" id="JBHTMP010000006">
    <property type="protein sequence ID" value="MFD1320676.1"/>
    <property type="molecule type" value="Genomic_DNA"/>
</dbReference>
<keyword evidence="4" id="KW-1185">Reference proteome</keyword>
<dbReference type="Pfam" id="PF00881">
    <property type="entry name" value="Nitroreductase"/>
    <property type="match status" value="1"/>
</dbReference>
<reference evidence="4" key="1">
    <citation type="journal article" date="2019" name="Int. J. Syst. Evol. Microbiol.">
        <title>The Global Catalogue of Microorganisms (GCM) 10K type strain sequencing project: providing services to taxonomists for standard genome sequencing and annotation.</title>
        <authorList>
            <consortium name="The Broad Institute Genomics Platform"/>
            <consortium name="The Broad Institute Genome Sequencing Center for Infectious Disease"/>
            <person name="Wu L."/>
            <person name="Ma J."/>
        </authorList>
    </citation>
    <scope>NUCLEOTIDE SEQUENCE [LARGE SCALE GENOMIC DNA]</scope>
    <source>
        <strain evidence="4">JCM 31037</strain>
    </source>
</reference>
<dbReference type="SUPFAM" id="SSF55469">
    <property type="entry name" value="FMN-dependent nitroreductase-like"/>
    <property type="match status" value="1"/>
</dbReference>
<dbReference type="InterPro" id="IPR052544">
    <property type="entry name" value="Bacteriocin_Proc_Enz"/>
</dbReference>
<protein>
    <submittedName>
        <fullName evidence="3">SagB family peptide dehydrogenase</fullName>
    </submittedName>
</protein>
<dbReference type="NCBIfam" id="TIGR03605">
    <property type="entry name" value="antibiot_sagB"/>
    <property type="match status" value="1"/>
</dbReference>
<evidence type="ECO:0000256" key="1">
    <source>
        <dbReference type="SAM" id="MobiDB-lite"/>
    </source>
</evidence>
<feature type="region of interest" description="Disordered" evidence="1">
    <location>
        <begin position="258"/>
        <end position="294"/>
    </location>
</feature>
<dbReference type="InterPro" id="IPR020051">
    <property type="entry name" value="SagB-type_dehydrogenase"/>
</dbReference>
<proteinExistence type="predicted"/>
<dbReference type="PANTHER" id="PTHR43745:SF2">
    <property type="entry name" value="NITROREDUCTASE MJ1384-RELATED"/>
    <property type="match status" value="1"/>
</dbReference>
<feature type="compositionally biased region" description="Low complexity" evidence="1">
    <location>
        <begin position="271"/>
        <end position="281"/>
    </location>
</feature>
<evidence type="ECO:0000313" key="3">
    <source>
        <dbReference type="EMBL" id="MFD1320676.1"/>
    </source>
</evidence>